<name>A0ABY4QND9_9MYCO</name>
<gene>
    <name evidence="8" type="ORF">M5I08_02890</name>
</gene>
<evidence type="ECO:0000256" key="3">
    <source>
        <dbReference type="ARBA" id="ARBA00023125"/>
    </source>
</evidence>
<dbReference type="RefSeq" id="WP_219068346.1">
    <property type="nucleotide sequence ID" value="NZ_CAJUXY010000035.1"/>
</dbReference>
<dbReference type="Proteomes" id="UP001056610">
    <property type="component" value="Chromosome"/>
</dbReference>
<protein>
    <recommendedName>
        <fullName evidence="6">DNA 3'-5' helicase</fullName>
        <ecNumber evidence="6">5.6.2.4</ecNumber>
    </recommendedName>
</protein>
<dbReference type="Pfam" id="PF00270">
    <property type="entry name" value="DEAD"/>
    <property type="match status" value="1"/>
</dbReference>
<dbReference type="InterPro" id="IPR014001">
    <property type="entry name" value="Helicase_ATP-bd"/>
</dbReference>
<evidence type="ECO:0000256" key="4">
    <source>
        <dbReference type="ARBA" id="ARBA00023235"/>
    </source>
</evidence>
<keyword evidence="2" id="KW-0378">Hydrolase</keyword>
<keyword evidence="8" id="KW-0067">ATP-binding</keyword>
<keyword evidence="3" id="KW-0238">DNA-binding</keyword>
<dbReference type="PANTHER" id="PTHR13710:SF105">
    <property type="entry name" value="ATP-DEPENDENT DNA HELICASE Q1"/>
    <property type="match status" value="1"/>
</dbReference>
<keyword evidence="8" id="KW-0347">Helicase</keyword>
<reference evidence="8" key="1">
    <citation type="submission" date="2022-05" db="EMBL/GenBank/DDBJ databases">
        <title>A methanotrophic Mycobacterium dominates a cave microbial ecosystem.</title>
        <authorList>
            <person name="Van Spanning R.J.M."/>
            <person name="Guan Q."/>
            <person name="Melkonian C."/>
            <person name="Gallant J."/>
            <person name="Polerecky L."/>
            <person name="Flot J.-F."/>
            <person name="Brandt B.W."/>
            <person name="Braster M."/>
            <person name="Iturbe Espinoza P."/>
            <person name="Aerts J."/>
            <person name="Meima-Franke M."/>
            <person name="Piersma S.R."/>
            <person name="Bunduc C."/>
            <person name="Ummels R."/>
            <person name="Pain A."/>
            <person name="Fleming E.J."/>
            <person name="van der Wel N."/>
            <person name="Gherman V.D."/>
            <person name="Sarbu S.M."/>
            <person name="Bodelier P.L.E."/>
            <person name="Bitter W."/>
        </authorList>
    </citation>
    <scope>NUCLEOTIDE SEQUENCE</scope>
    <source>
        <strain evidence="8">Sulfur Cave</strain>
    </source>
</reference>
<dbReference type="InterPro" id="IPR002464">
    <property type="entry name" value="DNA/RNA_helicase_DEAH_CS"/>
</dbReference>
<keyword evidence="8" id="KW-0547">Nucleotide-binding</keyword>
<dbReference type="PROSITE" id="PS00690">
    <property type="entry name" value="DEAH_ATP_HELICASE"/>
    <property type="match status" value="1"/>
</dbReference>
<feature type="domain" description="Helicase ATP-binding" evidence="7">
    <location>
        <begin position="32"/>
        <end position="207"/>
    </location>
</feature>
<evidence type="ECO:0000313" key="8">
    <source>
        <dbReference type="EMBL" id="UQX11476.1"/>
    </source>
</evidence>
<dbReference type="EC" id="5.6.2.4" evidence="6"/>
<comment type="similarity">
    <text evidence="1">Belongs to the helicase family. RecQ subfamily.</text>
</comment>
<keyword evidence="4" id="KW-0413">Isomerase</keyword>
<evidence type="ECO:0000256" key="2">
    <source>
        <dbReference type="ARBA" id="ARBA00022801"/>
    </source>
</evidence>
<dbReference type="SMART" id="SM00487">
    <property type="entry name" value="DEXDc"/>
    <property type="match status" value="1"/>
</dbReference>
<evidence type="ECO:0000259" key="7">
    <source>
        <dbReference type="PROSITE" id="PS51192"/>
    </source>
</evidence>
<evidence type="ECO:0000256" key="6">
    <source>
        <dbReference type="ARBA" id="ARBA00034808"/>
    </source>
</evidence>
<evidence type="ECO:0000256" key="1">
    <source>
        <dbReference type="ARBA" id="ARBA00005446"/>
    </source>
</evidence>
<proteinExistence type="inferred from homology"/>
<comment type="catalytic activity">
    <reaction evidence="5">
        <text>Couples ATP hydrolysis with the unwinding of duplex DNA by translocating in the 3'-5' direction.</text>
        <dbReference type="EC" id="5.6.2.4"/>
    </reaction>
</comment>
<keyword evidence="9" id="KW-1185">Reference proteome</keyword>
<accession>A0ABY4QND9</accession>
<dbReference type="PROSITE" id="PS51192">
    <property type="entry name" value="HELICASE_ATP_BIND_1"/>
    <property type="match status" value="1"/>
</dbReference>
<evidence type="ECO:0000313" key="9">
    <source>
        <dbReference type="Proteomes" id="UP001056610"/>
    </source>
</evidence>
<dbReference type="EMBL" id="CP097320">
    <property type="protein sequence ID" value="UQX11476.1"/>
    <property type="molecule type" value="Genomic_DNA"/>
</dbReference>
<organism evidence="8 9">
    <name type="scientific">Candidatus Mycobacterium methanotrophicum</name>
    <dbReference type="NCBI Taxonomy" id="2943498"/>
    <lineage>
        <taxon>Bacteria</taxon>
        <taxon>Bacillati</taxon>
        <taxon>Actinomycetota</taxon>
        <taxon>Actinomycetes</taxon>
        <taxon>Mycobacteriales</taxon>
        <taxon>Mycobacteriaceae</taxon>
        <taxon>Mycobacterium</taxon>
    </lineage>
</organism>
<dbReference type="InterPro" id="IPR011545">
    <property type="entry name" value="DEAD/DEAH_box_helicase_dom"/>
</dbReference>
<dbReference type="GO" id="GO:0004386">
    <property type="term" value="F:helicase activity"/>
    <property type="evidence" value="ECO:0007669"/>
    <property type="project" value="UniProtKB-KW"/>
</dbReference>
<sequence>MTTGFEDAALAVLRRALGPSARFREGQLEAIEALVAQRSRLLVVQRTGWGESAVYFVATRMLRDRGAGTTIIVSPLLALMRDQIEAASRLRLHAGTINSSNKDDWEQTEEDLLGGKVDLLLVSPERFNNADFRDRLLEPLTRNAGLLVIDEAHCISDWGHDFRPDYRRLVRVLERMPSGVPVLCTTATANDRVVEDIRHQLGAELKVIRGGLDRESLSLSAVRIPTVVERLAWLAQWIPRLSGSGIVYCLTVADTVRCQRLRPVRQLHGLSP</sequence>
<dbReference type="PANTHER" id="PTHR13710">
    <property type="entry name" value="DNA HELICASE RECQ FAMILY MEMBER"/>
    <property type="match status" value="1"/>
</dbReference>
<evidence type="ECO:0000256" key="5">
    <source>
        <dbReference type="ARBA" id="ARBA00034617"/>
    </source>
</evidence>